<gene>
    <name evidence="1" type="ORF">ACFQRB_16980</name>
</gene>
<keyword evidence="2" id="KW-1185">Reference proteome</keyword>
<evidence type="ECO:0000313" key="1">
    <source>
        <dbReference type="EMBL" id="MFC7137692.1"/>
    </source>
</evidence>
<dbReference type="AlphaFoldDB" id="A0ABD5XRF7"/>
<comment type="caution">
    <text evidence="1">The sequence shown here is derived from an EMBL/GenBank/DDBJ whole genome shotgun (WGS) entry which is preliminary data.</text>
</comment>
<dbReference type="Proteomes" id="UP001596368">
    <property type="component" value="Unassembled WGS sequence"/>
</dbReference>
<sequence>MTEGIEVDDANEENAPRVKSRVAFAAYQQFCRLNDTESKHNSDINEIVEAAEASKERRRFGGPKRSWIIGSTLTDSGWELWEQSPESSED</sequence>
<name>A0ABD5XRF7_9EURY</name>
<accession>A0ABD5XRF7</accession>
<organism evidence="1 2">
    <name type="scientific">Halobaculum litoreum</name>
    <dbReference type="NCBI Taxonomy" id="3031998"/>
    <lineage>
        <taxon>Archaea</taxon>
        <taxon>Methanobacteriati</taxon>
        <taxon>Methanobacteriota</taxon>
        <taxon>Stenosarchaea group</taxon>
        <taxon>Halobacteria</taxon>
        <taxon>Halobacteriales</taxon>
        <taxon>Haloferacaceae</taxon>
        <taxon>Halobaculum</taxon>
    </lineage>
</organism>
<reference evidence="1 2" key="1">
    <citation type="journal article" date="2019" name="Int. J. Syst. Evol. Microbiol.">
        <title>The Global Catalogue of Microorganisms (GCM) 10K type strain sequencing project: providing services to taxonomists for standard genome sequencing and annotation.</title>
        <authorList>
            <consortium name="The Broad Institute Genomics Platform"/>
            <consortium name="The Broad Institute Genome Sequencing Center for Infectious Disease"/>
            <person name="Wu L."/>
            <person name="Ma J."/>
        </authorList>
    </citation>
    <scope>NUCLEOTIDE SEQUENCE [LARGE SCALE GENOMIC DNA]</scope>
    <source>
        <strain evidence="1 2">DT92</strain>
    </source>
</reference>
<protein>
    <submittedName>
        <fullName evidence="1">Uncharacterized protein</fullName>
    </submittedName>
</protein>
<proteinExistence type="predicted"/>
<dbReference type="EMBL" id="JBHSZG010000002">
    <property type="protein sequence ID" value="MFC7137692.1"/>
    <property type="molecule type" value="Genomic_DNA"/>
</dbReference>
<evidence type="ECO:0000313" key="2">
    <source>
        <dbReference type="Proteomes" id="UP001596368"/>
    </source>
</evidence>